<proteinExistence type="predicted"/>
<evidence type="ECO:0000313" key="1">
    <source>
        <dbReference type="EMBL" id="JAE29952.1"/>
    </source>
</evidence>
<dbReference type="AlphaFoldDB" id="A0A0A9GZJ8"/>
<reference evidence="1" key="2">
    <citation type="journal article" date="2015" name="Data Brief">
        <title>Shoot transcriptome of the giant reed, Arundo donax.</title>
        <authorList>
            <person name="Barrero R.A."/>
            <person name="Guerrero F.D."/>
            <person name="Moolhuijzen P."/>
            <person name="Goolsby J.A."/>
            <person name="Tidwell J."/>
            <person name="Bellgard S.E."/>
            <person name="Bellgard M.I."/>
        </authorList>
    </citation>
    <scope>NUCLEOTIDE SEQUENCE</scope>
    <source>
        <tissue evidence="1">Shoot tissue taken approximately 20 cm above the soil surface</tissue>
    </source>
</reference>
<organism evidence="1">
    <name type="scientific">Arundo donax</name>
    <name type="common">Giant reed</name>
    <name type="synonym">Donax arundinaceus</name>
    <dbReference type="NCBI Taxonomy" id="35708"/>
    <lineage>
        <taxon>Eukaryota</taxon>
        <taxon>Viridiplantae</taxon>
        <taxon>Streptophyta</taxon>
        <taxon>Embryophyta</taxon>
        <taxon>Tracheophyta</taxon>
        <taxon>Spermatophyta</taxon>
        <taxon>Magnoliopsida</taxon>
        <taxon>Liliopsida</taxon>
        <taxon>Poales</taxon>
        <taxon>Poaceae</taxon>
        <taxon>PACMAD clade</taxon>
        <taxon>Arundinoideae</taxon>
        <taxon>Arundineae</taxon>
        <taxon>Arundo</taxon>
    </lineage>
</organism>
<sequence>MQDSMSYHGRATSLCTLVFSIYATKFVNPRSLQKYNKTNVNMALYMLNYTDIAGLTSDLGANHPDTSYQLE</sequence>
<name>A0A0A9GZJ8_ARUDO</name>
<accession>A0A0A9GZJ8</accession>
<protein>
    <submittedName>
        <fullName evidence="1">Uncharacterized protein</fullName>
    </submittedName>
</protein>
<reference evidence="1" key="1">
    <citation type="submission" date="2014-09" db="EMBL/GenBank/DDBJ databases">
        <authorList>
            <person name="Magalhaes I.L.F."/>
            <person name="Oliveira U."/>
            <person name="Santos F.R."/>
            <person name="Vidigal T.H.D.A."/>
            <person name="Brescovit A.D."/>
            <person name="Santos A.J."/>
        </authorList>
    </citation>
    <scope>NUCLEOTIDE SEQUENCE</scope>
    <source>
        <tissue evidence="1">Shoot tissue taken approximately 20 cm above the soil surface</tissue>
    </source>
</reference>
<dbReference type="EMBL" id="GBRH01167944">
    <property type="protein sequence ID" value="JAE29952.1"/>
    <property type="molecule type" value="Transcribed_RNA"/>
</dbReference>